<dbReference type="CDD" id="cd03814">
    <property type="entry name" value="GT4-like"/>
    <property type="match status" value="1"/>
</dbReference>
<dbReference type="InterPro" id="IPR028098">
    <property type="entry name" value="Glyco_trans_4-like_N"/>
</dbReference>
<name>A0A6J6LW16_9ZZZZ</name>
<sequence>MRVAIAAESFFPRVNGVSNSVAHVVKHLKSEGIAAEIIAPGLYPGSEFHGTPVHRVRSVNLPGVHDFDISMTTTSSIITTLEKFQPTLVHLASPFVLGSRVMQACRILDIPTVAVFQTDVAGYARHYGLSSMSFIADGIVRRIHSSATLNLAPSTSAQKYLQGLGISQPLLWGRGVDHEVFNPEQRSETLRSSWQADNKIVVGYCGRLAPEKGIGMMKYLQGDSRVKLVIIGDGPDRKNLEILLPNAIFTGRLTGHELGSAMASLDVLIAPGELETFCQVIQEGMAAGTPVIAPAIGGPLDLISHEVNGLLYPPGDAAEMVRQVDRLVADADLRNEISGVAHDRVQSRTWSALGRELVGHYQSASRGLLLPAAA</sequence>
<reference evidence="3" key="1">
    <citation type="submission" date="2020-05" db="EMBL/GenBank/DDBJ databases">
        <authorList>
            <person name="Chiriac C."/>
            <person name="Salcher M."/>
            <person name="Ghai R."/>
            <person name="Kavagutti S V."/>
        </authorList>
    </citation>
    <scope>NUCLEOTIDE SEQUENCE</scope>
</reference>
<dbReference type="Pfam" id="PF00534">
    <property type="entry name" value="Glycos_transf_1"/>
    <property type="match status" value="1"/>
</dbReference>
<dbReference type="InterPro" id="IPR001296">
    <property type="entry name" value="Glyco_trans_1"/>
</dbReference>
<dbReference type="InterPro" id="IPR050194">
    <property type="entry name" value="Glycosyltransferase_grp1"/>
</dbReference>
<evidence type="ECO:0000259" key="1">
    <source>
        <dbReference type="Pfam" id="PF00534"/>
    </source>
</evidence>
<evidence type="ECO:0000259" key="2">
    <source>
        <dbReference type="Pfam" id="PF13439"/>
    </source>
</evidence>
<dbReference type="AlphaFoldDB" id="A0A6J6LW16"/>
<protein>
    <submittedName>
        <fullName evidence="3">Unannotated protein</fullName>
    </submittedName>
</protein>
<dbReference type="Gene3D" id="3.40.50.2000">
    <property type="entry name" value="Glycogen Phosphorylase B"/>
    <property type="match status" value="2"/>
</dbReference>
<dbReference type="EMBL" id="CAEZWW010000026">
    <property type="protein sequence ID" value="CAB4665912.1"/>
    <property type="molecule type" value="Genomic_DNA"/>
</dbReference>
<dbReference type="PANTHER" id="PTHR45947">
    <property type="entry name" value="SULFOQUINOVOSYL TRANSFERASE SQD2"/>
    <property type="match status" value="1"/>
</dbReference>
<dbReference type="PANTHER" id="PTHR45947:SF3">
    <property type="entry name" value="SULFOQUINOVOSYL TRANSFERASE SQD2"/>
    <property type="match status" value="1"/>
</dbReference>
<dbReference type="GO" id="GO:0016758">
    <property type="term" value="F:hexosyltransferase activity"/>
    <property type="evidence" value="ECO:0007669"/>
    <property type="project" value="TreeGrafter"/>
</dbReference>
<gene>
    <name evidence="3" type="ORF">UFOPK2310_00351</name>
</gene>
<dbReference type="Pfam" id="PF13439">
    <property type="entry name" value="Glyco_transf_4"/>
    <property type="match status" value="1"/>
</dbReference>
<evidence type="ECO:0000313" key="3">
    <source>
        <dbReference type="EMBL" id="CAB4665912.1"/>
    </source>
</evidence>
<feature type="domain" description="Glycosyltransferase subfamily 4-like N-terminal" evidence="2">
    <location>
        <begin position="14"/>
        <end position="179"/>
    </location>
</feature>
<accession>A0A6J6LW16</accession>
<organism evidence="3">
    <name type="scientific">freshwater metagenome</name>
    <dbReference type="NCBI Taxonomy" id="449393"/>
    <lineage>
        <taxon>unclassified sequences</taxon>
        <taxon>metagenomes</taxon>
        <taxon>ecological metagenomes</taxon>
    </lineage>
</organism>
<proteinExistence type="predicted"/>
<feature type="domain" description="Glycosyl transferase family 1" evidence="1">
    <location>
        <begin position="191"/>
        <end position="338"/>
    </location>
</feature>
<dbReference type="SUPFAM" id="SSF53756">
    <property type="entry name" value="UDP-Glycosyltransferase/glycogen phosphorylase"/>
    <property type="match status" value="1"/>
</dbReference>